<dbReference type="AlphaFoldDB" id="A0A9P9IJV3"/>
<accession>A0A9P9IJV3</accession>
<dbReference type="Proteomes" id="UP000738349">
    <property type="component" value="Unassembled WGS sequence"/>
</dbReference>
<feature type="transmembrane region" description="Helical" evidence="6">
    <location>
        <begin position="6"/>
        <end position="30"/>
    </location>
</feature>
<comment type="caution">
    <text evidence="7">The sequence shown here is derived from an EMBL/GenBank/DDBJ whole genome shotgun (WGS) entry which is preliminary data.</text>
</comment>
<dbReference type="InterPro" id="IPR023299">
    <property type="entry name" value="ATPase_P-typ_cyto_dom_N"/>
</dbReference>
<dbReference type="SUPFAM" id="SSF56784">
    <property type="entry name" value="HAD-like"/>
    <property type="match status" value="1"/>
</dbReference>
<dbReference type="GO" id="GO:0016020">
    <property type="term" value="C:membrane"/>
    <property type="evidence" value="ECO:0007669"/>
    <property type="project" value="UniProtKB-SubCell"/>
</dbReference>
<protein>
    <submittedName>
        <fullName evidence="7">HAD-like domain-containing protein</fullName>
    </submittedName>
</protein>
<evidence type="ECO:0000256" key="6">
    <source>
        <dbReference type="SAM" id="Phobius"/>
    </source>
</evidence>
<proteinExistence type="predicted"/>
<evidence type="ECO:0000313" key="7">
    <source>
        <dbReference type="EMBL" id="KAH7123181.1"/>
    </source>
</evidence>
<dbReference type="GO" id="GO:0000166">
    <property type="term" value="F:nucleotide binding"/>
    <property type="evidence" value="ECO:0007669"/>
    <property type="project" value="InterPro"/>
</dbReference>
<keyword evidence="3" id="KW-0479">Metal-binding</keyword>
<keyword evidence="5 6" id="KW-0472">Membrane</keyword>
<evidence type="ECO:0000256" key="3">
    <source>
        <dbReference type="ARBA" id="ARBA00022723"/>
    </source>
</evidence>
<comment type="subcellular location">
    <subcellularLocation>
        <location evidence="1">Membrane</location>
    </subcellularLocation>
</comment>
<dbReference type="PANTHER" id="PTHR46594:SF4">
    <property type="entry name" value="P-TYPE CATION-TRANSPORTING ATPASE"/>
    <property type="match status" value="1"/>
</dbReference>
<keyword evidence="4 6" id="KW-1133">Transmembrane helix</keyword>
<gene>
    <name evidence="7" type="ORF">EDB81DRAFT_952098</name>
</gene>
<evidence type="ECO:0000256" key="1">
    <source>
        <dbReference type="ARBA" id="ARBA00004370"/>
    </source>
</evidence>
<dbReference type="InterPro" id="IPR023214">
    <property type="entry name" value="HAD_sf"/>
</dbReference>
<dbReference type="PANTHER" id="PTHR46594">
    <property type="entry name" value="P-TYPE CATION-TRANSPORTING ATPASE"/>
    <property type="match status" value="1"/>
</dbReference>
<evidence type="ECO:0000313" key="8">
    <source>
        <dbReference type="Proteomes" id="UP000738349"/>
    </source>
</evidence>
<evidence type="ECO:0000256" key="2">
    <source>
        <dbReference type="ARBA" id="ARBA00022692"/>
    </source>
</evidence>
<organism evidence="7 8">
    <name type="scientific">Dactylonectria macrodidyma</name>
    <dbReference type="NCBI Taxonomy" id="307937"/>
    <lineage>
        <taxon>Eukaryota</taxon>
        <taxon>Fungi</taxon>
        <taxon>Dikarya</taxon>
        <taxon>Ascomycota</taxon>
        <taxon>Pezizomycotina</taxon>
        <taxon>Sordariomycetes</taxon>
        <taxon>Hypocreomycetidae</taxon>
        <taxon>Hypocreales</taxon>
        <taxon>Nectriaceae</taxon>
        <taxon>Dactylonectria</taxon>
    </lineage>
</organism>
<dbReference type="PROSITE" id="PS00154">
    <property type="entry name" value="ATPASE_E1_E2"/>
    <property type="match status" value="1"/>
</dbReference>
<evidence type="ECO:0000256" key="5">
    <source>
        <dbReference type="ARBA" id="ARBA00023136"/>
    </source>
</evidence>
<dbReference type="EMBL" id="JAGMUV010000023">
    <property type="protein sequence ID" value="KAH7123181.1"/>
    <property type="molecule type" value="Genomic_DNA"/>
</dbReference>
<sequence length="277" mass="29687">MPAITYTITILITSYLYAIGLAIPIVIIIASKAAAERGIIFKSADAIEVAHKTSHIVFDKTGTLTRGKLSVVGNERVDEDKLPLLLGLVENSRHPVSVAVAARLKNIGIMTSTVPEPKSWTDKGVKTTLGRQKLRAGNSRWLNLSDHELVQPMLKRGISVHVVSGDDGGAVRTLASKLSIPGNNVRSRSSPADKKDYIQTLLGPATDRKKPVVVFYGDGTNDAVALTQATIGVHMNEGTDIAQSAADIVLTRPSLAGILTMMNASRKSVNRIKFNFG</sequence>
<keyword evidence="8" id="KW-1185">Reference proteome</keyword>
<evidence type="ECO:0000256" key="4">
    <source>
        <dbReference type="ARBA" id="ARBA00022989"/>
    </source>
</evidence>
<dbReference type="Gene3D" id="3.40.50.1000">
    <property type="entry name" value="HAD superfamily/HAD-like"/>
    <property type="match status" value="2"/>
</dbReference>
<dbReference type="InterPro" id="IPR036412">
    <property type="entry name" value="HAD-like_sf"/>
</dbReference>
<dbReference type="OrthoDB" id="5152067at2759"/>
<keyword evidence="2 6" id="KW-0812">Transmembrane</keyword>
<dbReference type="InterPro" id="IPR018303">
    <property type="entry name" value="ATPase_P-typ_P_site"/>
</dbReference>
<dbReference type="GO" id="GO:0046872">
    <property type="term" value="F:metal ion binding"/>
    <property type="evidence" value="ECO:0007669"/>
    <property type="project" value="UniProtKB-KW"/>
</dbReference>
<dbReference type="Pfam" id="PF00702">
    <property type="entry name" value="Hydrolase"/>
    <property type="match status" value="1"/>
</dbReference>
<dbReference type="PRINTS" id="PR00119">
    <property type="entry name" value="CATATPASE"/>
</dbReference>
<reference evidence="7" key="1">
    <citation type="journal article" date="2021" name="Nat. Commun.">
        <title>Genetic determinants of endophytism in the Arabidopsis root mycobiome.</title>
        <authorList>
            <person name="Mesny F."/>
            <person name="Miyauchi S."/>
            <person name="Thiergart T."/>
            <person name="Pickel B."/>
            <person name="Atanasova L."/>
            <person name="Karlsson M."/>
            <person name="Huettel B."/>
            <person name="Barry K.W."/>
            <person name="Haridas S."/>
            <person name="Chen C."/>
            <person name="Bauer D."/>
            <person name="Andreopoulos W."/>
            <person name="Pangilinan J."/>
            <person name="LaButti K."/>
            <person name="Riley R."/>
            <person name="Lipzen A."/>
            <person name="Clum A."/>
            <person name="Drula E."/>
            <person name="Henrissat B."/>
            <person name="Kohler A."/>
            <person name="Grigoriev I.V."/>
            <person name="Martin F.M."/>
            <person name="Hacquard S."/>
        </authorList>
    </citation>
    <scope>NUCLEOTIDE SEQUENCE</scope>
    <source>
        <strain evidence="7">MPI-CAGE-AT-0147</strain>
    </source>
</reference>
<name>A0A9P9IJV3_9HYPO</name>
<dbReference type="Gene3D" id="3.40.1110.10">
    <property type="entry name" value="Calcium-transporting ATPase, cytoplasmic domain N"/>
    <property type="match status" value="1"/>
</dbReference>